<dbReference type="InterPro" id="IPR018511">
    <property type="entry name" value="Hemolysin-typ_Ca-bd_CS"/>
</dbReference>
<accession>A0A849L1Y0</accession>
<dbReference type="GO" id="GO:0005509">
    <property type="term" value="F:calcium ion binding"/>
    <property type="evidence" value="ECO:0007669"/>
    <property type="project" value="InterPro"/>
</dbReference>
<dbReference type="PANTHER" id="PTHR38340">
    <property type="entry name" value="S-LAYER PROTEIN"/>
    <property type="match status" value="1"/>
</dbReference>
<reference evidence="4 5" key="1">
    <citation type="submission" date="2020-05" db="EMBL/GenBank/DDBJ databases">
        <title>Gimesia benthica sp. nov., a novel planctomycete isolated from a deep-sea water sample of the Northwest Indian Ocean.</title>
        <authorList>
            <person name="Wang J."/>
            <person name="Ruan C."/>
            <person name="Song L."/>
            <person name="Zhu Y."/>
            <person name="Li A."/>
            <person name="Zheng X."/>
            <person name="Wang L."/>
            <person name="Lu Z."/>
            <person name="Huang Y."/>
            <person name="Du W."/>
            <person name="Zhou Y."/>
            <person name="Huang L."/>
            <person name="Dai X."/>
        </authorList>
    </citation>
    <scope>NUCLEOTIDE SEQUENCE [LARGE SCALE GENOMIC DNA]</scope>
    <source>
        <strain evidence="4 5">YYQ-30</strain>
    </source>
</reference>
<evidence type="ECO:0008006" key="6">
    <source>
        <dbReference type="Google" id="ProtNLM"/>
    </source>
</evidence>
<evidence type="ECO:0000256" key="1">
    <source>
        <dbReference type="ARBA" id="ARBA00004613"/>
    </source>
</evidence>
<dbReference type="PROSITE" id="PS00330">
    <property type="entry name" value="HEMOLYSIN_CALCIUM"/>
    <property type="match status" value="3"/>
</dbReference>
<feature type="region of interest" description="Disordered" evidence="3">
    <location>
        <begin position="206"/>
        <end position="255"/>
    </location>
</feature>
<dbReference type="Pfam" id="PF00353">
    <property type="entry name" value="HemolysinCabind"/>
    <property type="match status" value="2"/>
</dbReference>
<dbReference type="AlphaFoldDB" id="A0A849L1Y0"/>
<name>A0A849L1Y0_9RHOB</name>
<comment type="caution">
    <text evidence="4">The sequence shown here is derived from an EMBL/GenBank/DDBJ whole genome shotgun (WGS) entry which is preliminary data.</text>
</comment>
<dbReference type="PANTHER" id="PTHR38340:SF1">
    <property type="entry name" value="S-LAYER PROTEIN"/>
    <property type="match status" value="1"/>
</dbReference>
<dbReference type="EMBL" id="JABFBC010000001">
    <property type="protein sequence ID" value="NNU80259.1"/>
    <property type="molecule type" value="Genomic_DNA"/>
</dbReference>
<dbReference type="RefSeq" id="WP_171323867.1">
    <property type="nucleotide sequence ID" value="NZ_JABFBC010000001.1"/>
</dbReference>
<evidence type="ECO:0000256" key="3">
    <source>
        <dbReference type="SAM" id="MobiDB-lite"/>
    </source>
</evidence>
<organism evidence="4 5">
    <name type="scientific">Halovulum dunhuangense</name>
    <dbReference type="NCBI Taxonomy" id="1505036"/>
    <lineage>
        <taxon>Bacteria</taxon>
        <taxon>Pseudomonadati</taxon>
        <taxon>Pseudomonadota</taxon>
        <taxon>Alphaproteobacteria</taxon>
        <taxon>Rhodobacterales</taxon>
        <taxon>Paracoccaceae</taxon>
        <taxon>Halovulum</taxon>
    </lineage>
</organism>
<keyword evidence="2" id="KW-0964">Secreted</keyword>
<dbReference type="InterPro" id="IPR001343">
    <property type="entry name" value="Hemolysn_Ca-bd"/>
</dbReference>
<proteinExistence type="predicted"/>
<feature type="compositionally biased region" description="Basic and acidic residues" evidence="3">
    <location>
        <begin position="229"/>
        <end position="249"/>
    </location>
</feature>
<evidence type="ECO:0000256" key="2">
    <source>
        <dbReference type="ARBA" id="ARBA00022525"/>
    </source>
</evidence>
<evidence type="ECO:0000313" key="4">
    <source>
        <dbReference type="EMBL" id="NNU80259.1"/>
    </source>
</evidence>
<dbReference type="InterPro" id="IPR050557">
    <property type="entry name" value="RTX_toxin/Mannuronan_C5-epim"/>
</dbReference>
<dbReference type="GO" id="GO:0005576">
    <property type="term" value="C:extracellular region"/>
    <property type="evidence" value="ECO:0007669"/>
    <property type="project" value="UniProtKB-SubCell"/>
</dbReference>
<dbReference type="PRINTS" id="PR00313">
    <property type="entry name" value="CABNDNGRPT"/>
</dbReference>
<evidence type="ECO:0000313" key="5">
    <source>
        <dbReference type="Proteomes" id="UP000572377"/>
    </source>
</evidence>
<keyword evidence="5" id="KW-1185">Reference proteome</keyword>
<dbReference type="InterPro" id="IPR011049">
    <property type="entry name" value="Serralysin-like_metalloprot_C"/>
</dbReference>
<dbReference type="SUPFAM" id="SSF51120">
    <property type="entry name" value="beta-Roll"/>
    <property type="match status" value="2"/>
</dbReference>
<protein>
    <recommendedName>
        <fullName evidence="6">Hemolysin type calcium-binding protein</fullName>
    </recommendedName>
</protein>
<gene>
    <name evidence="4" type="ORF">HMH01_07380</name>
</gene>
<comment type="subcellular location">
    <subcellularLocation>
        <location evidence="1">Secreted</location>
    </subcellularLocation>
</comment>
<dbReference type="Gene3D" id="2.150.10.10">
    <property type="entry name" value="Serralysin-like metalloprotease, C-terminal"/>
    <property type="match status" value="2"/>
</dbReference>
<sequence length="336" mass="34165">MTTIKATRHGFHLTGGTGLPLAPDALLNAAPDIAGSVRLGPGAPGFIAQDAGGHVALGTDTPLPDPGDTWQATIAVTSLTWFRDAPAGPEAIGRMGFERPLKIQVTYDLELGHWSGHAAAPLAERLQADGFGLMGGPGADVLDASALPLPMPGGVTLDGRGGDDRLTGTLASDVIRGGAGQDRIADAGGRNQLIGGAGDDHVTLGPWSAGSDARGGAGDDRLVSSNGADRLDGGLGDDRIEGGRGDDILRGGPGNDTLAGGDGADTFIFRTTHSGQDVVTDFDPDADRLILRGPGNDDAALTVGEGGVWIGWGDQPERIFLDGITPADDTDWLILP</sequence>
<dbReference type="Proteomes" id="UP000572377">
    <property type="component" value="Unassembled WGS sequence"/>
</dbReference>